<evidence type="ECO:0000256" key="2">
    <source>
        <dbReference type="ARBA" id="ARBA00022448"/>
    </source>
</evidence>
<keyword evidence="2 4" id="KW-0813">Transport</keyword>
<evidence type="ECO:0000256" key="1">
    <source>
        <dbReference type="ARBA" id="ARBA00008725"/>
    </source>
</evidence>
<dbReference type="InterPro" id="IPR024370">
    <property type="entry name" value="PBP_domain"/>
</dbReference>
<feature type="chain" id="PRO_5039488162" description="Phosphate-binding protein" evidence="5">
    <location>
        <begin position="22"/>
        <end position="369"/>
    </location>
</feature>
<protein>
    <recommendedName>
        <fullName evidence="4">Phosphate-binding protein</fullName>
    </recommendedName>
</protein>
<feature type="domain" description="PBP" evidence="6">
    <location>
        <begin position="46"/>
        <end position="339"/>
    </location>
</feature>
<evidence type="ECO:0000256" key="5">
    <source>
        <dbReference type="SAM" id="SignalP"/>
    </source>
</evidence>
<dbReference type="GO" id="GO:0042301">
    <property type="term" value="F:phosphate ion binding"/>
    <property type="evidence" value="ECO:0007669"/>
    <property type="project" value="InterPro"/>
</dbReference>
<gene>
    <name evidence="7" type="ORF">EDD19_12039</name>
</gene>
<dbReference type="PIRSF" id="PIRSF002756">
    <property type="entry name" value="PstS"/>
    <property type="match status" value="1"/>
</dbReference>
<evidence type="ECO:0000313" key="8">
    <source>
        <dbReference type="Proteomes" id="UP000295805"/>
    </source>
</evidence>
<sequence length="369" mass="38450">MDLKRTGALLGLAALTTVGLAACSDNNAGSGDQAAQQVADAECGGKAALKASGASSQNNAMTVFANSYAMSCEGQTLDYNSNGSGAGVKEFIGGQTDFGGSDSPLKDEEYTQAEQRCEGPAWNLPAVFGPIAIAYNLDGVEVALSADTLAKIFKGEITNWNDPAIAEENQGVELPDQDITVIFRSDESGTTDNFQKYLEAAAPEVWTEGAGKTFNGGTGEGAKGNEGVSAAVAQTPGTITYTEWSYAKSQDLGMVKVITPADSEGVELNAETAGTTIDSATLKNEGSNDLVIDTSSFYVPEAAGAYPIIMPTYEIVCSTYGDPETAEAVKSFLNIAVSEDVQGQLEPEGYIPVPDEFREKLVTAISEIS</sequence>
<name>A0A4R3ZR97_9ACTN</name>
<dbReference type="GeneID" id="89529739"/>
<dbReference type="GO" id="GO:0043190">
    <property type="term" value="C:ATP-binding cassette (ABC) transporter complex"/>
    <property type="evidence" value="ECO:0007669"/>
    <property type="project" value="InterPro"/>
</dbReference>
<dbReference type="PANTHER" id="PTHR42996:SF1">
    <property type="entry name" value="PHOSPHATE-BINDING PROTEIN PSTS"/>
    <property type="match status" value="1"/>
</dbReference>
<evidence type="ECO:0000256" key="3">
    <source>
        <dbReference type="ARBA" id="ARBA00022592"/>
    </source>
</evidence>
<dbReference type="InterPro" id="IPR050962">
    <property type="entry name" value="Phosphate-bind_PstS"/>
</dbReference>
<reference evidence="7 8" key="1">
    <citation type="submission" date="2019-03" db="EMBL/GenBank/DDBJ databases">
        <title>Root nodule microbial communities of legume samples collected from USA, Mexico and Botswana.</title>
        <authorList>
            <person name="Hirsch A."/>
        </authorList>
    </citation>
    <scope>NUCLEOTIDE SEQUENCE [LARGE SCALE GENOMIC DNA]</scope>
    <source>
        <strain evidence="7 8">55</strain>
    </source>
</reference>
<organism evidence="7 8">
    <name type="scientific">Dietzia cinnamea</name>
    <dbReference type="NCBI Taxonomy" id="321318"/>
    <lineage>
        <taxon>Bacteria</taxon>
        <taxon>Bacillati</taxon>
        <taxon>Actinomycetota</taxon>
        <taxon>Actinomycetes</taxon>
        <taxon>Mycobacteriales</taxon>
        <taxon>Dietziaceae</taxon>
        <taxon>Dietzia</taxon>
    </lineage>
</organism>
<dbReference type="RefSeq" id="WP_131886187.1">
    <property type="nucleotide sequence ID" value="NZ_CP143053.1"/>
</dbReference>
<dbReference type="AlphaFoldDB" id="A0A4R3ZR97"/>
<evidence type="ECO:0000313" key="7">
    <source>
        <dbReference type="EMBL" id="TCW22075.1"/>
    </source>
</evidence>
<proteinExistence type="inferred from homology"/>
<dbReference type="Proteomes" id="UP000295805">
    <property type="component" value="Unassembled WGS sequence"/>
</dbReference>
<evidence type="ECO:0000256" key="4">
    <source>
        <dbReference type="PIRNR" id="PIRNR002756"/>
    </source>
</evidence>
<dbReference type="PROSITE" id="PS51257">
    <property type="entry name" value="PROKAR_LIPOPROTEIN"/>
    <property type="match status" value="1"/>
</dbReference>
<dbReference type="PANTHER" id="PTHR42996">
    <property type="entry name" value="PHOSPHATE-BINDING PROTEIN PSTS"/>
    <property type="match status" value="1"/>
</dbReference>
<feature type="signal peptide" evidence="5">
    <location>
        <begin position="1"/>
        <end position="21"/>
    </location>
</feature>
<dbReference type="GO" id="GO:0035435">
    <property type="term" value="P:phosphate ion transmembrane transport"/>
    <property type="evidence" value="ECO:0007669"/>
    <property type="project" value="InterPro"/>
</dbReference>
<accession>A0A4R3ZR97</accession>
<dbReference type="Gene3D" id="3.40.190.10">
    <property type="entry name" value="Periplasmic binding protein-like II"/>
    <property type="match status" value="2"/>
</dbReference>
<keyword evidence="5" id="KW-0732">Signal</keyword>
<dbReference type="Pfam" id="PF12849">
    <property type="entry name" value="PBP_like_2"/>
    <property type="match status" value="1"/>
</dbReference>
<dbReference type="CDD" id="cd13565">
    <property type="entry name" value="PBP2_PstS"/>
    <property type="match status" value="1"/>
</dbReference>
<dbReference type="InterPro" id="IPR005673">
    <property type="entry name" value="ABC_phos-bd_PstS"/>
</dbReference>
<dbReference type="SUPFAM" id="SSF53850">
    <property type="entry name" value="Periplasmic binding protein-like II"/>
    <property type="match status" value="1"/>
</dbReference>
<keyword evidence="3 4" id="KW-0592">Phosphate transport</keyword>
<comment type="caution">
    <text evidence="7">The sequence shown here is derived from an EMBL/GenBank/DDBJ whole genome shotgun (WGS) entry which is preliminary data.</text>
</comment>
<dbReference type="NCBIfam" id="TIGR00975">
    <property type="entry name" value="3a0107s03"/>
    <property type="match status" value="1"/>
</dbReference>
<evidence type="ECO:0000259" key="6">
    <source>
        <dbReference type="Pfam" id="PF12849"/>
    </source>
</evidence>
<dbReference type="EMBL" id="SMCX01000020">
    <property type="protein sequence ID" value="TCW22075.1"/>
    <property type="molecule type" value="Genomic_DNA"/>
</dbReference>
<comment type="similarity">
    <text evidence="1 4">Belongs to the PstS family.</text>
</comment>